<feature type="signal peptide" evidence="2">
    <location>
        <begin position="1"/>
        <end position="21"/>
    </location>
</feature>
<organism evidence="4 5">
    <name type="scientific">Luteolibacter pohnpeiensis</name>
    <dbReference type="NCBI Taxonomy" id="454153"/>
    <lineage>
        <taxon>Bacteria</taxon>
        <taxon>Pseudomonadati</taxon>
        <taxon>Verrucomicrobiota</taxon>
        <taxon>Verrucomicrobiia</taxon>
        <taxon>Verrucomicrobiales</taxon>
        <taxon>Verrucomicrobiaceae</taxon>
        <taxon>Luteolibacter</taxon>
    </lineage>
</organism>
<evidence type="ECO:0000256" key="1">
    <source>
        <dbReference type="ARBA" id="ARBA00022801"/>
    </source>
</evidence>
<accession>A0A934VRA2</accession>
<evidence type="ECO:0000256" key="2">
    <source>
        <dbReference type="SAM" id="SignalP"/>
    </source>
</evidence>
<dbReference type="Pfam" id="PF03629">
    <property type="entry name" value="SASA"/>
    <property type="match status" value="1"/>
</dbReference>
<gene>
    <name evidence="4" type="ORF">JIN85_11180</name>
</gene>
<dbReference type="PANTHER" id="PTHR22901:SF0">
    <property type="entry name" value="SIALATE O-ACETYLESTERASE"/>
    <property type="match status" value="1"/>
</dbReference>
<keyword evidence="1" id="KW-0378">Hydrolase</keyword>
<dbReference type="SUPFAM" id="SSF49785">
    <property type="entry name" value="Galactose-binding domain-like"/>
    <property type="match status" value="1"/>
</dbReference>
<dbReference type="Gene3D" id="3.40.50.1110">
    <property type="entry name" value="SGNH hydrolase"/>
    <property type="match status" value="1"/>
</dbReference>
<dbReference type="InterPro" id="IPR013783">
    <property type="entry name" value="Ig-like_fold"/>
</dbReference>
<dbReference type="InterPro" id="IPR005181">
    <property type="entry name" value="SASA"/>
</dbReference>
<dbReference type="InterPro" id="IPR008979">
    <property type="entry name" value="Galactose-bd-like_sf"/>
</dbReference>
<dbReference type="RefSeq" id="WP_200270653.1">
    <property type="nucleotide sequence ID" value="NZ_JAENIJ010000016.1"/>
</dbReference>
<dbReference type="SUPFAM" id="SSF52266">
    <property type="entry name" value="SGNH hydrolase"/>
    <property type="match status" value="1"/>
</dbReference>
<proteinExistence type="predicted"/>
<keyword evidence="2" id="KW-0732">Signal</keyword>
<dbReference type="GO" id="GO:0005975">
    <property type="term" value="P:carbohydrate metabolic process"/>
    <property type="evidence" value="ECO:0007669"/>
    <property type="project" value="TreeGrafter"/>
</dbReference>
<feature type="domain" description="Sialate O-acetylesterase" evidence="3">
    <location>
        <begin position="284"/>
        <end position="379"/>
    </location>
</feature>
<comment type="caution">
    <text evidence="4">The sequence shown here is derived from an EMBL/GenBank/DDBJ whole genome shotgun (WGS) entry which is preliminary data.</text>
</comment>
<dbReference type="InterPro" id="IPR039329">
    <property type="entry name" value="SIAE"/>
</dbReference>
<dbReference type="AlphaFoldDB" id="A0A934VRA2"/>
<name>A0A934VRA2_9BACT</name>
<dbReference type="Gene3D" id="2.60.120.260">
    <property type="entry name" value="Galactose-binding domain-like"/>
    <property type="match status" value="1"/>
</dbReference>
<dbReference type="EMBL" id="JAENIJ010000016">
    <property type="protein sequence ID" value="MBK1882981.1"/>
    <property type="molecule type" value="Genomic_DNA"/>
</dbReference>
<dbReference type="Pfam" id="PF22633">
    <property type="entry name" value="F5_F8_type_C_2"/>
    <property type="match status" value="1"/>
</dbReference>
<protein>
    <recommendedName>
        <fullName evidence="3">Sialate O-acetylesterase domain-containing protein</fullName>
    </recommendedName>
</protein>
<dbReference type="Gene3D" id="2.60.40.10">
    <property type="entry name" value="Immunoglobulins"/>
    <property type="match status" value="1"/>
</dbReference>
<keyword evidence="5" id="KW-1185">Reference proteome</keyword>
<evidence type="ECO:0000313" key="5">
    <source>
        <dbReference type="Proteomes" id="UP000603141"/>
    </source>
</evidence>
<dbReference type="PANTHER" id="PTHR22901">
    <property type="entry name" value="SIALATE O-ACETYLESTERASE"/>
    <property type="match status" value="1"/>
</dbReference>
<dbReference type="Proteomes" id="UP000603141">
    <property type="component" value="Unassembled WGS sequence"/>
</dbReference>
<dbReference type="GO" id="GO:0001681">
    <property type="term" value="F:sialate O-acetylesterase activity"/>
    <property type="evidence" value="ECO:0007669"/>
    <property type="project" value="InterPro"/>
</dbReference>
<sequence length="666" mass="73070">MMRKTCGRLLCLLLLAEPVSAEIVLAPLFQDGAVLQREKKVPVWGRATAGKEVTVEFSGQTKTTTADAAGRWQVSLDPLHADAHGQTLSVTEAGSPATEIGDILVGEVWLCSGQSNMEFGVNNTPPNEQAIAKEGTVELLRLFQVPRKVSNVRQETVDAKWTHASPEAAMNFSAVGYFFGKMLSEKLHVPVGMIHSSWGGSRIEPWWAEEGLAEVPELAEQHQERLAKTPGFPAYDAAFKKYVSDLRSWTDDADKALAHHFPVPEMPTGPALLKAGSGEETGTYQAMIHPLVPYALRGFLWYQGESNSSEGMAYTLKQKALIAGWRKQFQAPDAPFLYVQIAPYFYGDNRDQDIPQFWTAQQACLEVPHTGMAVINDIGNPKDIHPKRKMEVARRLLLWAMKDSYGDQDTVVSGPLYSGYEVKGNTVEIHFEHTGGGLATRDGKAPTLFEIAGVTADYKPATATISDDGTKIIVSSPDVPHPDRVRFAWSQIAEPNLMNKEGLPAGAFNTHWPVDPTLGTNLLKGKPHQSSNRNQWGWDGGLTDGVWGDHSPSAYATDNSKDFPKSVTLDMGSVEAVQTVVFGTPAVGSTKTVAISVSKDGKEFTEVGQHDFSPHKAERAEIRFEPKDIQFIRASFIAQQSQQQDNYDIHFGFLSEIEAYGPPAKH</sequence>
<evidence type="ECO:0000313" key="4">
    <source>
        <dbReference type="EMBL" id="MBK1882981.1"/>
    </source>
</evidence>
<dbReference type="InterPro" id="IPR036514">
    <property type="entry name" value="SGNH_hydro_sf"/>
</dbReference>
<evidence type="ECO:0000259" key="3">
    <source>
        <dbReference type="Pfam" id="PF03629"/>
    </source>
</evidence>
<reference evidence="4" key="1">
    <citation type="submission" date="2021-01" db="EMBL/GenBank/DDBJ databases">
        <title>Modified the classification status of verrucomicrobia.</title>
        <authorList>
            <person name="Feng X."/>
        </authorList>
    </citation>
    <scope>NUCLEOTIDE SEQUENCE</scope>
    <source>
        <strain evidence="4">KCTC 22041</strain>
    </source>
</reference>
<feature type="chain" id="PRO_5037380834" description="Sialate O-acetylesterase domain-containing protein" evidence="2">
    <location>
        <begin position="22"/>
        <end position="666"/>
    </location>
</feature>